<dbReference type="EMBL" id="CATQJL010000001">
    <property type="protein sequence ID" value="CAJ0589187.1"/>
    <property type="molecule type" value="Genomic_DNA"/>
</dbReference>
<feature type="domain" description="Carboxylesterase type B" evidence="2">
    <location>
        <begin position="41"/>
        <end position="147"/>
    </location>
</feature>
<keyword evidence="1" id="KW-0732">Signal</keyword>
<evidence type="ECO:0000313" key="4">
    <source>
        <dbReference type="Proteomes" id="UP001176961"/>
    </source>
</evidence>
<keyword evidence="4" id="KW-1185">Reference proteome</keyword>
<accession>A0AA36DNC6</accession>
<feature type="chain" id="PRO_5041389050" description="Carboxylesterase type B domain-containing protein" evidence="1">
    <location>
        <begin position="18"/>
        <end position="152"/>
    </location>
</feature>
<feature type="signal peptide" evidence="1">
    <location>
        <begin position="1"/>
        <end position="17"/>
    </location>
</feature>
<protein>
    <recommendedName>
        <fullName evidence="2">Carboxylesterase type B domain-containing protein</fullName>
    </recommendedName>
</protein>
<name>A0AA36DNC6_CYLNA</name>
<proteinExistence type="predicted"/>
<dbReference type="PANTHER" id="PTHR44590:SF3">
    <property type="entry name" value="CARBOXYLESTERASE TYPE B DOMAIN-CONTAINING PROTEIN"/>
    <property type="match status" value="1"/>
</dbReference>
<dbReference type="SUPFAM" id="SSF53474">
    <property type="entry name" value="alpha/beta-Hydrolases"/>
    <property type="match status" value="1"/>
</dbReference>
<reference evidence="3" key="1">
    <citation type="submission" date="2023-07" db="EMBL/GenBank/DDBJ databases">
        <authorList>
            <consortium name="CYATHOMIX"/>
        </authorList>
    </citation>
    <scope>NUCLEOTIDE SEQUENCE</scope>
    <source>
        <strain evidence="3">N/A</strain>
    </source>
</reference>
<sequence>MIIHCFLISLVLLQTSSQVLELIPGKVHGFDYRMKNDDLAEKPKPVTPWRDMVRDSTSFGFACHQILPDVGFKKVPTSEDCLTLNIIRLKKEPPSTGFPVMFWIHGGGYQFGSAHGYGYKGFADIYIPNYIIVVTIQYRLGVYGKGHTGLAP</sequence>
<dbReference type="Gene3D" id="3.40.50.1820">
    <property type="entry name" value="alpha/beta hydrolase"/>
    <property type="match status" value="1"/>
</dbReference>
<dbReference type="PANTHER" id="PTHR44590">
    <property type="entry name" value="CARBOXYLIC ESTER HYDROLASE-RELATED"/>
    <property type="match status" value="1"/>
</dbReference>
<dbReference type="AlphaFoldDB" id="A0AA36DNC6"/>
<evidence type="ECO:0000256" key="1">
    <source>
        <dbReference type="SAM" id="SignalP"/>
    </source>
</evidence>
<dbReference type="InterPro" id="IPR002018">
    <property type="entry name" value="CarbesteraseB"/>
</dbReference>
<evidence type="ECO:0000313" key="3">
    <source>
        <dbReference type="EMBL" id="CAJ0589187.1"/>
    </source>
</evidence>
<dbReference type="Pfam" id="PF00135">
    <property type="entry name" value="COesterase"/>
    <property type="match status" value="1"/>
</dbReference>
<evidence type="ECO:0000259" key="2">
    <source>
        <dbReference type="Pfam" id="PF00135"/>
    </source>
</evidence>
<comment type="caution">
    <text evidence="3">The sequence shown here is derived from an EMBL/GenBank/DDBJ whole genome shotgun (WGS) entry which is preliminary data.</text>
</comment>
<dbReference type="InterPro" id="IPR029058">
    <property type="entry name" value="AB_hydrolase_fold"/>
</dbReference>
<gene>
    <name evidence="3" type="ORF">CYNAS_LOCUS1170</name>
</gene>
<organism evidence="3 4">
    <name type="scientific">Cylicocyclus nassatus</name>
    <name type="common">Nematode worm</name>
    <dbReference type="NCBI Taxonomy" id="53992"/>
    <lineage>
        <taxon>Eukaryota</taxon>
        <taxon>Metazoa</taxon>
        <taxon>Ecdysozoa</taxon>
        <taxon>Nematoda</taxon>
        <taxon>Chromadorea</taxon>
        <taxon>Rhabditida</taxon>
        <taxon>Rhabditina</taxon>
        <taxon>Rhabditomorpha</taxon>
        <taxon>Strongyloidea</taxon>
        <taxon>Strongylidae</taxon>
        <taxon>Cylicocyclus</taxon>
    </lineage>
</organism>
<dbReference type="Proteomes" id="UP001176961">
    <property type="component" value="Unassembled WGS sequence"/>
</dbReference>